<evidence type="ECO:0000256" key="8">
    <source>
        <dbReference type="ARBA" id="ARBA00022516"/>
    </source>
</evidence>
<evidence type="ECO:0000313" key="19">
    <source>
        <dbReference type="EMBL" id="MES1918748.1"/>
    </source>
</evidence>
<proteinExistence type="inferred from homology"/>
<evidence type="ECO:0000256" key="3">
    <source>
        <dbReference type="ARBA" id="ARBA00005119"/>
    </source>
</evidence>
<evidence type="ECO:0000256" key="12">
    <source>
        <dbReference type="ARBA" id="ARBA00022842"/>
    </source>
</evidence>
<keyword evidence="20" id="KW-1185">Reference proteome</keyword>
<dbReference type="InterPro" id="IPR015222">
    <property type="entry name" value="Tam41"/>
</dbReference>
<sequence>MSTRNFLKEVLKNFPKTDFAFAYGSAIFPQRTETKKSSKMVDVIFSVDNPSQWHAENSKVNPFHYNFSRKFFLSTFESWKPGVQFFPFASLSKIDSTKYSFVTNEIKYGVIPTNLLISDLLQWDDMYISGRMQKPIVSFNKNKLVFSENCAQIDKAQKVNLENAFTLALFMLPDRFKLIDLFKEITKLSYKGYNLFSDFKNLFSD</sequence>
<evidence type="ECO:0000256" key="10">
    <source>
        <dbReference type="ARBA" id="ARBA00022695"/>
    </source>
</evidence>
<evidence type="ECO:0000256" key="4">
    <source>
        <dbReference type="ARBA" id="ARBA00005189"/>
    </source>
</evidence>
<evidence type="ECO:0000256" key="16">
    <source>
        <dbReference type="ARBA" id="ARBA00023209"/>
    </source>
</evidence>
<keyword evidence="15" id="KW-0472">Membrane</keyword>
<dbReference type="EC" id="2.7.7.41" evidence="6"/>
<evidence type="ECO:0000256" key="7">
    <source>
        <dbReference type="ARBA" id="ARBA00018337"/>
    </source>
</evidence>
<keyword evidence="16" id="KW-0594">Phospholipid biosynthesis</keyword>
<keyword evidence="19" id="KW-0012">Acyltransferase</keyword>
<comment type="caution">
    <text evidence="19">The sequence shown here is derived from an EMBL/GenBank/DDBJ whole genome shotgun (WGS) entry which is preliminary data.</text>
</comment>
<keyword evidence="12" id="KW-0460">Magnesium</keyword>
<dbReference type="EMBL" id="JBDODL010000117">
    <property type="protein sequence ID" value="MES1918748.1"/>
    <property type="molecule type" value="Genomic_DNA"/>
</dbReference>
<evidence type="ECO:0000256" key="11">
    <source>
        <dbReference type="ARBA" id="ARBA00022792"/>
    </source>
</evidence>
<dbReference type="GO" id="GO:0120518">
    <property type="term" value="F:protein N-terminal-methionine acetyltransferase activity"/>
    <property type="evidence" value="ECO:0007669"/>
    <property type="project" value="UniProtKB-EC"/>
</dbReference>
<dbReference type="PANTHER" id="PTHR13619:SF0">
    <property type="entry name" value="PHOSPHATIDATE CYTIDYLYLTRANSFERASE, MITOCHONDRIAL"/>
    <property type="match status" value="1"/>
</dbReference>
<evidence type="ECO:0000256" key="1">
    <source>
        <dbReference type="ARBA" id="ARBA00001946"/>
    </source>
</evidence>
<comment type="pathway">
    <text evidence="4">Lipid metabolism.</text>
</comment>
<keyword evidence="10 19" id="KW-0548">Nucleotidyltransferase</keyword>
<evidence type="ECO:0000313" key="20">
    <source>
        <dbReference type="Proteomes" id="UP001439008"/>
    </source>
</evidence>
<dbReference type="GO" id="GO:0016779">
    <property type="term" value="F:nucleotidyltransferase activity"/>
    <property type="evidence" value="ECO:0007669"/>
    <property type="project" value="UniProtKB-KW"/>
</dbReference>
<evidence type="ECO:0000256" key="6">
    <source>
        <dbReference type="ARBA" id="ARBA00012487"/>
    </source>
</evidence>
<evidence type="ECO:0000256" key="9">
    <source>
        <dbReference type="ARBA" id="ARBA00022679"/>
    </source>
</evidence>
<keyword evidence="14" id="KW-0496">Mitochondrion</keyword>
<accession>A0ABV2AGG0</accession>
<comment type="similarity">
    <text evidence="5">Belongs to the TAM41 family.</text>
</comment>
<dbReference type="PANTHER" id="PTHR13619">
    <property type="entry name" value="PHOSPHATIDATE CYTIDYLYLTRANSFERASE, MITOCHONDRIAL"/>
    <property type="match status" value="1"/>
</dbReference>
<protein>
    <recommendedName>
        <fullName evidence="7">Phosphatidate cytidylyltransferase, mitochondrial</fullName>
        <ecNumber evidence="6">2.7.7.41</ecNumber>
    </recommendedName>
    <alternativeName>
        <fullName evidence="18">CDP-diacylglycerol synthase</fullName>
    </alternativeName>
</protein>
<keyword evidence="13" id="KW-0443">Lipid metabolism</keyword>
<organism evidence="19 20">
    <name type="scientific">Bonamia ostreae</name>
    <dbReference type="NCBI Taxonomy" id="126728"/>
    <lineage>
        <taxon>Eukaryota</taxon>
        <taxon>Sar</taxon>
        <taxon>Rhizaria</taxon>
        <taxon>Endomyxa</taxon>
        <taxon>Ascetosporea</taxon>
        <taxon>Haplosporida</taxon>
        <taxon>Bonamia</taxon>
    </lineage>
</organism>
<name>A0ABV2AGG0_9EUKA</name>
<keyword evidence="9 19" id="KW-0808">Transferase</keyword>
<gene>
    <name evidence="19" type="primary">TAMM41</name>
    <name evidence="19" type="ORF">MHBO_000663</name>
</gene>
<evidence type="ECO:0000256" key="18">
    <source>
        <dbReference type="ARBA" id="ARBA00029893"/>
    </source>
</evidence>
<evidence type="ECO:0000256" key="14">
    <source>
        <dbReference type="ARBA" id="ARBA00023128"/>
    </source>
</evidence>
<comment type="pathway">
    <text evidence="3">Phospholipid metabolism; CDP-diacylglycerol biosynthesis; CDP-diacylglycerol from sn-glycerol 3-phosphate: step 3/3.</text>
</comment>
<evidence type="ECO:0000256" key="17">
    <source>
        <dbReference type="ARBA" id="ARBA00023264"/>
    </source>
</evidence>
<evidence type="ECO:0000256" key="13">
    <source>
        <dbReference type="ARBA" id="ARBA00023098"/>
    </source>
</evidence>
<keyword evidence="11" id="KW-0999">Mitochondrion inner membrane</keyword>
<evidence type="ECO:0000256" key="15">
    <source>
        <dbReference type="ARBA" id="ARBA00023136"/>
    </source>
</evidence>
<dbReference type="Proteomes" id="UP001439008">
    <property type="component" value="Unassembled WGS sequence"/>
</dbReference>
<dbReference type="Pfam" id="PF09139">
    <property type="entry name" value="Tam41_Mmp37"/>
    <property type="match status" value="1"/>
</dbReference>
<comment type="cofactor">
    <cofactor evidence="1">
        <name>Mg(2+)</name>
        <dbReference type="ChEBI" id="CHEBI:18420"/>
    </cofactor>
</comment>
<keyword evidence="17" id="KW-1208">Phospholipid metabolism</keyword>
<keyword evidence="8" id="KW-0444">Lipid biosynthesis</keyword>
<evidence type="ECO:0000256" key="5">
    <source>
        <dbReference type="ARBA" id="ARBA00005458"/>
    </source>
</evidence>
<evidence type="ECO:0000256" key="2">
    <source>
        <dbReference type="ARBA" id="ARBA00004443"/>
    </source>
</evidence>
<comment type="subcellular location">
    <subcellularLocation>
        <location evidence="2">Mitochondrion inner membrane</location>
        <topology evidence="2">Peripheral membrane protein</topology>
        <orientation evidence="2">Matrix side</orientation>
    </subcellularLocation>
</comment>
<reference evidence="19 20" key="1">
    <citation type="journal article" date="2024" name="BMC Biol.">
        <title>Comparative genomics of Ascetosporea gives new insight into the evolutionary basis for animal parasitism in Rhizaria.</title>
        <authorList>
            <person name="Hiltunen Thoren M."/>
            <person name="Onut-Brannstrom I."/>
            <person name="Alfjorden A."/>
            <person name="Peckova H."/>
            <person name="Swords F."/>
            <person name="Hooper C."/>
            <person name="Holzer A.S."/>
            <person name="Bass D."/>
            <person name="Burki F."/>
        </authorList>
    </citation>
    <scope>NUCLEOTIDE SEQUENCE [LARGE SCALE GENOMIC DNA]</scope>
    <source>
        <strain evidence="19">20-A016</strain>
    </source>
</reference>